<evidence type="ECO:0000259" key="16">
    <source>
        <dbReference type="Pfam" id="PF14849"/>
    </source>
</evidence>
<protein>
    <recommendedName>
        <fullName evidence="3 13">Membrane protein insertase YidC</fullName>
    </recommendedName>
    <alternativeName>
        <fullName evidence="12 13">Foldase YidC</fullName>
    </alternativeName>
    <alternativeName>
        <fullName evidence="11 13">Membrane integrase YidC</fullName>
    </alternativeName>
    <alternativeName>
        <fullName evidence="13">Membrane protein YidC</fullName>
    </alternativeName>
</protein>
<evidence type="ECO:0000256" key="1">
    <source>
        <dbReference type="ARBA" id="ARBA00004429"/>
    </source>
</evidence>
<evidence type="ECO:0000256" key="10">
    <source>
        <dbReference type="ARBA" id="ARBA00023186"/>
    </source>
</evidence>
<organism evidence="17 18">
    <name type="scientific">Sphingorhabdus buctiana</name>
    <dbReference type="NCBI Taxonomy" id="1508805"/>
    <lineage>
        <taxon>Bacteria</taxon>
        <taxon>Pseudomonadati</taxon>
        <taxon>Pseudomonadota</taxon>
        <taxon>Alphaproteobacteria</taxon>
        <taxon>Sphingomonadales</taxon>
        <taxon>Sphingomonadaceae</taxon>
        <taxon>Sphingorhabdus</taxon>
    </lineage>
</organism>
<dbReference type="NCBIfam" id="NF002353">
    <property type="entry name" value="PRK01318.1-4"/>
    <property type="match status" value="1"/>
</dbReference>
<dbReference type="NCBIfam" id="TIGR03593">
    <property type="entry name" value="yidC_nterm"/>
    <property type="match status" value="1"/>
</dbReference>
<feature type="region of interest" description="Disordered" evidence="14">
    <location>
        <begin position="34"/>
        <end position="59"/>
    </location>
</feature>
<keyword evidence="9 13" id="KW-0472">Membrane</keyword>
<dbReference type="CDD" id="cd20070">
    <property type="entry name" value="5TM_YidC_Alb3"/>
    <property type="match status" value="1"/>
</dbReference>
<feature type="transmembrane region" description="Helical" evidence="13">
    <location>
        <begin position="434"/>
        <end position="454"/>
    </location>
</feature>
<dbReference type="PRINTS" id="PR01900">
    <property type="entry name" value="YIDCPROTEIN"/>
</dbReference>
<dbReference type="InterPro" id="IPR001708">
    <property type="entry name" value="YidC/ALB3/OXA1/COX18"/>
</dbReference>
<evidence type="ECO:0000256" key="13">
    <source>
        <dbReference type="HAMAP-Rule" id="MF_01810"/>
    </source>
</evidence>
<dbReference type="EMBL" id="JBHUEL010000002">
    <property type="protein sequence ID" value="MFD1765457.1"/>
    <property type="molecule type" value="Genomic_DNA"/>
</dbReference>
<evidence type="ECO:0000256" key="3">
    <source>
        <dbReference type="ARBA" id="ARBA00015325"/>
    </source>
</evidence>
<dbReference type="Gene3D" id="2.70.98.90">
    <property type="match status" value="1"/>
</dbReference>
<keyword evidence="18" id="KW-1185">Reference proteome</keyword>
<comment type="subcellular location">
    <subcellularLocation>
        <location evidence="1">Cell inner membrane</location>
        <topology evidence="1">Multi-pass membrane protein</topology>
    </subcellularLocation>
    <subcellularLocation>
        <location evidence="13">Cell membrane</location>
        <topology evidence="13">Multi-pass membrane protein</topology>
    </subcellularLocation>
</comment>
<dbReference type="InterPro" id="IPR038221">
    <property type="entry name" value="YidC_periplasmic_sf"/>
</dbReference>
<evidence type="ECO:0000256" key="6">
    <source>
        <dbReference type="ARBA" id="ARBA00022692"/>
    </source>
</evidence>
<dbReference type="InterPro" id="IPR019998">
    <property type="entry name" value="Membr_insert_YidC"/>
</dbReference>
<evidence type="ECO:0000256" key="2">
    <source>
        <dbReference type="ARBA" id="ARBA00010527"/>
    </source>
</evidence>
<evidence type="ECO:0000313" key="18">
    <source>
        <dbReference type="Proteomes" id="UP001597215"/>
    </source>
</evidence>
<evidence type="ECO:0000256" key="14">
    <source>
        <dbReference type="SAM" id="MobiDB-lite"/>
    </source>
</evidence>
<keyword evidence="6 13" id="KW-0812">Transmembrane</keyword>
<feature type="transmembrane region" description="Helical" evidence="13">
    <location>
        <begin position="496"/>
        <end position="514"/>
    </location>
</feature>
<comment type="caution">
    <text evidence="17">The sequence shown here is derived from an EMBL/GenBank/DDBJ whole genome shotgun (WGS) entry which is preliminary data.</text>
</comment>
<dbReference type="PANTHER" id="PTHR12428">
    <property type="entry name" value="OXA1"/>
    <property type="match status" value="1"/>
</dbReference>
<feature type="domain" description="Membrane insertase YidC/Oxa/ALB C-terminal" evidence="15">
    <location>
        <begin position="371"/>
        <end position="567"/>
    </location>
</feature>
<dbReference type="CDD" id="cd19961">
    <property type="entry name" value="EcYidC-like_peri"/>
    <property type="match status" value="1"/>
</dbReference>
<comment type="function">
    <text evidence="13">Required for the insertion and/or proper folding and/or complex formation of integral membrane proteins into the membrane. Involved in integration of membrane proteins that insert both dependently and independently of the Sec translocase complex, as well as at least some lipoproteins. Aids folding of multispanning membrane proteins.</text>
</comment>
<feature type="transmembrane region" description="Helical" evidence="13">
    <location>
        <begin position="371"/>
        <end position="390"/>
    </location>
</feature>
<gene>
    <name evidence="13 17" type="primary">yidC</name>
    <name evidence="17" type="ORF">ACFSAG_01200</name>
</gene>
<dbReference type="PRINTS" id="PR00701">
    <property type="entry name" value="60KDINNERMP"/>
</dbReference>
<name>A0ABW4MCF6_9SPHN</name>
<evidence type="ECO:0000256" key="12">
    <source>
        <dbReference type="ARBA" id="ARBA00033342"/>
    </source>
</evidence>
<feature type="domain" description="Membrane insertase YidC N-terminal" evidence="16">
    <location>
        <begin position="78"/>
        <end position="358"/>
    </location>
</feature>
<evidence type="ECO:0000256" key="11">
    <source>
        <dbReference type="ARBA" id="ARBA00033245"/>
    </source>
</evidence>
<dbReference type="Pfam" id="PF02096">
    <property type="entry name" value="60KD_IMP"/>
    <property type="match status" value="1"/>
</dbReference>
<keyword evidence="7 13" id="KW-0653">Protein transport</keyword>
<dbReference type="InterPro" id="IPR028055">
    <property type="entry name" value="YidC/Oxa/ALB_C"/>
</dbReference>
<proteinExistence type="inferred from homology"/>
<feature type="transmembrane region" description="Helical" evidence="13">
    <location>
        <begin position="6"/>
        <end position="24"/>
    </location>
</feature>
<accession>A0ABW4MCF6</accession>
<comment type="similarity">
    <text evidence="2 13">Belongs to the OXA1/ALB3/YidC family. Type 1 subfamily.</text>
</comment>
<evidence type="ECO:0000313" key="17">
    <source>
        <dbReference type="EMBL" id="MFD1765457.1"/>
    </source>
</evidence>
<evidence type="ECO:0000256" key="4">
    <source>
        <dbReference type="ARBA" id="ARBA00022448"/>
    </source>
</evidence>
<evidence type="ECO:0000256" key="7">
    <source>
        <dbReference type="ARBA" id="ARBA00022927"/>
    </source>
</evidence>
<dbReference type="Proteomes" id="UP001597215">
    <property type="component" value="Unassembled WGS sequence"/>
</dbReference>
<keyword evidence="10 13" id="KW-0143">Chaperone</keyword>
<comment type="subunit">
    <text evidence="13">Interacts with the Sec translocase complex via SecD. Specifically interacts with transmembrane segments of nascent integral membrane proteins during membrane integration.</text>
</comment>
<sequence length="589" mass="65425">MEDRRNIILAVLLTGLILFGWPYVAEQFFPTPPPAEKSAPATTADAPASAGTPSGDIATPSVSSKAVALPAALTANPRVLIETPKLKGSINLEGARIDDLVLTQHRQELSKKSPPVRLFAPSGTANAYFARFGWTGNGATLPTDKTIWTADSNKLTPTTPVTLSWTNPEGQRFDIKLSIDEHYLITAEQRFANAAGLPTANVAPFGIISRKGTPKDATKGGSIFTQIHIGPMGVFNGQPNYEWGYDQVAEAPGGKVSFATTGGWNGLTDKYWLAALIPDQKVPVKAEFLSEGGYNWANVRNAQLTAVAAGQTETQTSRLFAGAKEYEELTNYTEKLGIPYLDYSIDWGWFWFIAIPFQKLLLWLFDLFKNFGVAIIALTIIVRIFMFPVAQKQFASMAGMRAVQPKMKALQERYKDDKPKLQQEMMKLYQEEKINPLAGCLPILLQIPIFFALYKILMLSVEMRHQPFALWLKDLSAPDPLTPINLFGLLPFDPPSFIAIGILPILLGITMWLMQRLNPQPMDEVQKQVFAIMPWFLMFIMAPFAAGLQLYWVVSNIISIGQQKWLYAKHPILKEQMAKEEAEKKKAKA</sequence>
<dbReference type="InterPro" id="IPR028053">
    <property type="entry name" value="Membr_insert_YidC_N"/>
</dbReference>
<dbReference type="HAMAP" id="MF_01810">
    <property type="entry name" value="YidC_type1"/>
    <property type="match status" value="1"/>
</dbReference>
<keyword evidence="4 13" id="KW-0813">Transport</keyword>
<evidence type="ECO:0000256" key="5">
    <source>
        <dbReference type="ARBA" id="ARBA00022475"/>
    </source>
</evidence>
<dbReference type="Pfam" id="PF14849">
    <property type="entry name" value="YidC_periplas"/>
    <property type="match status" value="1"/>
</dbReference>
<feature type="compositionally biased region" description="Low complexity" evidence="14">
    <location>
        <begin position="38"/>
        <end position="55"/>
    </location>
</feature>
<evidence type="ECO:0000256" key="8">
    <source>
        <dbReference type="ARBA" id="ARBA00022989"/>
    </source>
</evidence>
<dbReference type="NCBIfam" id="TIGR03592">
    <property type="entry name" value="yidC_oxa1_cterm"/>
    <property type="match status" value="1"/>
</dbReference>
<dbReference type="RefSeq" id="WP_381510725.1">
    <property type="nucleotide sequence ID" value="NZ_JBHUEL010000002.1"/>
</dbReference>
<evidence type="ECO:0000259" key="15">
    <source>
        <dbReference type="Pfam" id="PF02096"/>
    </source>
</evidence>
<reference evidence="18" key="1">
    <citation type="journal article" date="2019" name="Int. J. Syst. Evol. Microbiol.">
        <title>The Global Catalogue of Microorganisms (GCM) 10K type strain sequencing project: providing services to taxonomists for standard genome sequencing and annotation.</title>
        <authorList>
            <consortium name="The Broad Institute Genomics Platform"/>
            <consortium name="The Broad Institute Genome Sequencing Center for Infectious Disease"/>
            <person name="Wu L."/>
            <person name="Ma J."/>
        </authorList>
    </citation>
    <scope>NUCLEOTIDE SEQUENCE [LARGE SCALE GENOMIC DNA]</scope>
    <source>
        <strain evidence="18">CGMCC 1.12449</strain>
    </source>
</reference>
<keyword evidence="8 13" id="KW-1133">Transmembrane helix</keyword>
<feature type="transmembrane region" description="Helical" evidence="13">
    <location>
        <begin position="535"/>
        <end position="554"/>
    </location>
</feature>
<evidence type="ECO:0000256" key="9">
    <source>
        <dbReference type="ARBA" id="ARBA00023136"/>
    </source>
</evidence>
<dbReference type="PANTHER" id="PTHR12428:SF65">
    <property type="entry name" value="CYTOCHROME C OXIDASE ASSEMBLY PROTEIN COX18, MITOCHONDRIAL"/>
    <property type="match status" value="1"/>
</dbReference>
<keyword evidence="5 13" id="KW-1003">Cell membrane</keyword>
<feature type="transmembrane region" description="Helical" evidence="13">
    <location>
        <begin position="347"/>
        <end position="365"/>
    </location>
</feature>
<dbReference type="InterPro" id="IPR047196">
    <property type="entry name" value="YidC_ALB_C"/>
</dbReference>